<dbReference type="InterPro" id="IPR012875">
    <property type="entry name" value="SDHF4"/>
</dbReference>
<reference evidence="3 4" key="1">
    <citation type="submission" date="2020-08" db="EMBL/GenBank/DDBJ databases">
        <title>Aphidius gifuensis genome sequencing and assembly.</title>
        <authorList>
            <person name="Du Z."/>
        </authorList>
    </citation>
    <scope>NUCLEOTIDE SEQUENCE [LARGE SCALE GENOMIC DNA]</scope>
    <source>
        <strain evidence="3">YNYX2018</strain>
        <tissue evidence="3">Adults</tissue>
    </source>
</reference>
<dbReference type="AlphaFoldDB" id="A0A835CY52"/>
<feature type="compositionally biased region" description="Basic and acidic residues" evidence="2">
    <location>
        <begin position="52"/>
        <end position="67"/>
    </location>
</feature>
<keyword evidence="4" id="KW-1185">Reference proteome</keyword>
<name>A0A835CY52_APHGI</name>
<protein>
    <recommendedName>
        <fullName evidence="5">Succinate dehydrogenase assembly factor 4, mitochondrial</fullName>
    </recommendedName>
</protein>
<dbReference type="Pfam" id="PF07896">
    <property type="entry name" value="DUF1674"/>
    <property type="match status" value="1"/>
</dbReference>
<proteinExistence type="inferred from homology"/>
<dbReference type="EMBL" id="JACMRX010000001">
    <property type="protein sequence ID" value="KAF7998133.1"/>
    <property type="molecule type" value="Genomic_DNA"/>
</dbReference>
<comment type="caution">
    <text evidence="3">The sequence shown here is derived from an EMBL/GenBank/DDBJ whole genome shotgun (WGS) entry which is preliminary data.</text>
</comment>
<sequence>MSARRLFISSNNLTIMKIFSRYKSTKNESERMKKFHDKLNKEIPNEPLLIETDPKSGELIPDSEKNPTKWGDWQHAGRVTDF</sequence>
<evidence type="ECO:0000256" key="2">
    <source>
        <dbReference type="SAM" id="MobiDB-lite"/>
    </source>
</evidence>
<evidence type="ECO:0000256" key="1">
    <source>
        <dbReference type="ARBA" id="ARBA00005701"/>
    </source>
</evidence>
<evidence type="ECO:0000313" key="4">
    <source>
        <dbReference type="Proteomes" id="UP000639338"/>
    </source>
</evidence>
<dbReference type="Proteomes" id="UP000639338">
    <property type="component" value="Unassembled WGS sequence"/>
</dbReference>
<evidence type="ECO:0008006" key="5">
    <source>
        <dbReference type="Google" id="ProtNLM"/>
    </source>
</evidence>
<gene>
    <name evidence="3" type="ORF">HCN44_009531</name>
</gene>
<organism evidence="3 4">
    <name type="scientific">Aphidius gifuensis</name>
    <name type="common">Parasitoid wasp</name>
    <dbReference type="NCBI Taxonomy" id="684658"/>
    <lineage>
        <taxon>Eukaryota</taxon>
        <taxon>Metazoa</taxon>
        <taxon>Ecdysozoa</taxon>
        <taxon>Arthropoda</taxon>
        <taxon>Hexapoda</taxon>
        <taxon>Insecta</taxon>
        <taxon>Pterygota</taxon>
        <taxon>Neoptera</taxon>
        <taxon>Endopterygota</taxon>
        <taxon>Hymenoptera</taxon>
        <taxon>Apocrita</taxon>
        <taxon>Ichneumonoidea</taxon>
        <taxon>Braconidae</taxon>
        <taxon>Aphidiinae</taxon>
        <taxon>Aphidius</taxon>
    </lineage>
</organism>
<feature type="region of interest" description="Disordered" evidence="2">
    <location>
        <begin position="51"/>
        <end position="72"/>
    </location>
</feature>
<dbReference type="OrthoDB" id="201362at2759"/>
<accession>A0A835CY52</accession>
<evidence type="ECO:0000313" key="3">
    <source>
        <dbReference type="EMBL" id="KAF7998133.1"/>
    </source>
</evidence>
<comment type="similarity">
    <text evidence="1">Belongs to the SDHAF4 family.</text>
</comment>